<evidence type="ECO:0000313" key="2">
    <source>
        <dbReference type="EMBL" id="KAG6650054.1"/>
    </source>
</evidence>
<keyword evidence="1" id="KW-0472">Membrane</keyword>
<comment type="caution">
    <text evidence="2">The sequence shown here is derived from an EMBL/GenBank/DDBJ whole genome shotgun (WGS) entry which is preliminary data.</text>
</comment>
<protein>
    <submittedName>
        <fullName evidence="2">Uncharacterized protein</fullName>
    </submittedName>
</protein>
<dbReference type="EMBL" id="CM031830">
    <property type="protein sequence ID" value="KAG6707139.1"/>
    <property type="molecule type" value="Genomic_DNA"/>
</dbReference>
<gene>
    <name evidence="2" type="ORF">CIPAW_06G016700</name>
    <name evidence="3" type="ORF">I3842_06G016900</name>
</gene>
<keyword evidence="4" id="KW-1185">Reference proteome</keyword>
<reference evidence="3" key="2">
    <citation type="submission" date="2021-01" db="EMBL/GenBank/DDBJ databases">
        <authorList>
            <person name="Lovell J.T."/>
            <person name="Bentley N."/>
            <person name="Bhattarai G."/>
            <person name="Jenkins J.W."/>
            <person name="Sreedasyam A."/>
            <person name="Alarcon Y."/>
            <person name="Bock C."/>
            <person name="Boston L."/>
            <person name="Carlson J."/>
            <person name="Cervantes K."/>
            <person name="Clermont K."/>
            <person name="Krom N."/>
            <person name="Kubenka K."/>
            <person name="Mamidi S."/>
            <person name="Mattison C."/>
            <person name="Monteros M."/>
            <person name="Pisani C."/>
            <person name="Plott C."/>
            <person name="Rajasekar S."/>
            <person name="Rhein H.S."/>
            <person name="Rohla C."/>
            <person name="Song M."/>
            <person name="Hilaire R.S."/>
            <person name="Shu S."/>
            <person name="Wells L."/>
            <person name="Wang X."/>
            <person name="Webber J."/>
            <person name="Heerema R.J."/>
            <person name="Klein P."/>
            <person name="Conner P."/>
            <person name="Grauke L."/>
            <person name="Grimwood J."/>
            <person name="Schmutz J."/>
            <person name="Randall J.J."/>
        </authorList>
    </citation>
    <scope>NUCLEOTIDE SEQUENCE</scope>
    <source>
        <tissue evidence="3">Leaf</tissue>
    </source>
</reference>
<dbReference type="Proteomes" id="UP000811246">
    <property type="component" value="Chromosome 6"/>
</dbReference>
<accession>A0A8T1Q5L0</accession>
<organism evidence="2 4">
    <name type="scientific">Carya illinoinensis</name>
    <name type="common">Pecan</name>
    <dbReference type="NCBI Taxonomy" id="32201"/>
    <lineage>
        <taxon>Eukaryota</taxon>
        <taxon>Viridiplantae</taxon>
        <taxon>Streptophyta</taxon>
        <taxon>Embryophyta</taxon>
        <taxon>Tracheophyta</taxon>
        <taxon>Spermatophyta</taxon>
        <taxon>Magnoliopsida</taxon>
        <taxon>eudicotyledons</taxon>
        <taxon>Gunneridae</taxon>
        <taxon>Pentapetalae</taxon>
        <taxon>rosids</taxon>
        <taxon>fabids</taxon>
        <taxon>Fagales</taxon>
        <taxon>Juglandaceae</taxon>
        <taxon>Carya</taxon>
    </lineage>
</organism>
<evidence type="ECO:0000313" key="3">
    <source>
        <dbReference type="EMBL" id="KAG6707139.1"/>
    </source>
</evidence>
<reference evidence="2" key="1">
    <citation type="submission" date="2020-12" db="EMBL/GenBank/DDBJ databases">
        <title>WGS assembly of Carya illinoinensis cv. Pawnee.</title>
        <authorList>
            <person name="Platts A."/>
            <person name="Shu S."/>
            <person name="Wright S."/>
            <person name="Barry K."/>
            <person name="Edger P."/>
            <person name="Pires J.C."/>
            <person name="Schmutz J."/>
        </authorList>
    </citation>
    <scope>NUCLEOTIDE SEQUENCE</scope>
    <source>
        <tissue evidence="2">Leaf</tissue>
    </source>
</reference>
<dbReference type="OrthoDB" id="1106094at2759"/>
<feature type="transmembrane region" description="Helical" evidence="1">
    <location>
        <begin position="27"/>
        <end position="47"/>
    </location>
</feature>
<proteinExistence type="predicted"/>
<evidence type="ECO:0000313" key="4">
    <source>
        <dbReference type="Proteomes" id="UP000811609"/>
    </source>
</evidence>
<evidence type="ECO:0000256" key="1">
    <source>
        <dbReference type="SAM" id="Phobius"/>
    </source>
</evidence>
<dbReference type="PANTHER" id="PTHR37199:SF5">
    <property type="entry name" value="TRANSMEMBRANE PROTEIN"/>
    <property type="match status" value="1"/>
</dbReference>
<dbReference type="PANTHER" id="PTHR37199">
    <property type="entry name" value="TRANSMEMBRANE PROTEIN"/>
    <property type="match status" value="1"/>
</dbReference>
<sequence length="77" mass="7851">MVRELKEAVRGDGSSNINESLSSAVSMIFWVLLAMLSLITATIFACADGASKDKASATQNDTYRTACAAGCGAGCGA</sequence>
<dbReference type="AlphaFoldDB" id="A0A8T1Q5L0"/>
<name>A0A8T1Q5L0_CARIL</name>
<dbReference type="EMBL" id="CM031814">
    <property type="protein sequence ID" value="KAG6650054.1"/>
    <property type="molecule type" value="Genomic_DNA"/>
</dbReference>
<keyword evidence="1" id="KW-1133">Transmembrane helix</keyword>
<dbReference type="Proteomes" id="UP000811609">
    <property type="component" value="Chromosome 6"/>
</dbReference>
<keyword evidence="1" id="KW-0812">Transmembrane</keyword>